<dbReference type="GO" id="GO:0006310">
    <property type="term" value="P:DNA recombination"/>
    <property type="evidence" value="ECO:0007669"/>
    <property type="project" value="UniProtKB-KW"/>
</dbReference>
<dbReference type="PANTHER" id="PTHR30629:SF2">
    <property type="entry name" value="PROPHAGE INTEGRASE INTS-RELATED"/>
    <property type="match status" value="1"/>
</dbReference>
<dbReference type="EMBL" id="FUWO01000007">
    <property type="protein sequence ID" value="SJZ51274.1"/>
    <property type="molecule type" value="Genomic_DNA"/>
</dbReference>
<dbReference type="Gene3D" id="1.10.150.130">
    <property type="match status" value="1"/>
</dbReference>
<dbReference type="OrthoDB" id="9803188at2"/>
<keyword evidence="4" id="KW-0233">DNA recombination</keyword>
<accession>A0A1T4L9G7</accession>
<dbReference type="PANTHER" id="PTHR30629">
    <property type="entry name" value="PROPHAGE INTEGRASE"/>
    <property type="match status" value="1"/>
</dbReference>
<dbReference type="AlphaFoldDB" id="A0A1T4L9G7"/>
<dbReference type="PROSITE" id="PS51898">
    <property type="entry name" value="TYR_RECOMBINASE"/>
    <property type="match status" value="1"/>
</dbReference>
<dbReference type="InterPro" id="IPR010998">
    <property type="entry name" value="Integrase_recombinase_N"/>
</dbReference>
<evidence type="ECO:0000256" key="1">
    <source>
        <dbReference type="ARBA" id="ARBA00008857"/>
    </source>
</evidence>
<evidence type="ECO:0000256" key="4">
    <source>
        <dbReference type="ARBA" id="ARBA00023172"/>
    </source>
</evidence>
<keyword evidence="7" id="KW-1185">Reference proteome</keyword>
<evidence type="ECO:0000313" key="7">
    <source>
        <dbReference type="Proteomes" id="UP000189941"/>
    </source>
</evidence>
<dbReference type="GO" id="GO:0015074">
    <property type="term" value="P:DNA integration"/>
    <property type="evidence" value="ECO:0007669"/>
    <property type="project" value="UniProtKB-KW"/>
</dbReference>
<dbReference type="RefSeq" id="WP_078755772.1">
    <property type="nucleotide sequence ID" value="NZ_FUWO01000007.1"/>
</dbReference>
<evidence type="ECO:0000256" key="3">
    <source>
        <dbReference type="ARBA" id="ARBA00023125"/>
    </source>
</evidence>
<sequence>MIKEYTKKSDNKKYYMYTCYLGTDPITGKQLFATKRGFKTHREATKAQRLAIANYQQHGKNTGSNLTVMDAYEGWYEQYRLTVRESSLNVVTSIVKKGILEKYGKMKLSKFTIKTAQKIVNDWYDKYATYRKYYCYMTQIFDYAVVSGAIKDNPFKHVKLPKAKPDTTNEEDLYYTKEELIEFLKLVEDDIMYYAIFRILAFTGIRKGELMALQYKDIDFKNKTLSVNKTVAYGIKQRVLIQEPKTKKSLRVISLDDNTIKAIKRWQLEQRKELFRFGHNSNNEDQFLFTNPINNELLSKMTINHRLKSICETNNFKCIKLHGFRHTACSLMFEAGFNMQEIQNRLGHSSLEITTKVYAHFTKKQEENMAQKFANYVNF</sequence>
<reference evidence="7" key="1">
    <citation type="submission" date="2017-02" db="EMBL/GenBank/DDBJ databases">
        <authorList>
            <person name="Varghese N."/>
            <person name="Submissions S."/>
        </authorList>
    </citation>
    <scope>NUCLEOTIDE SEQUENCE [LARGE SCALE GENOMIC DNA]</scope>
    <source>
        <strain evidence="7">DSM 15739</strain>
    </source>
</reference>
<dbReference type="GO" id="GO:0003677">
    <property type="term" value="F:DNA binding"/>
    <property type="evidence" value="ECO:0007669"/>
    <property type="project" value="UniProtKB-KW"/>
</dbReference>
<dbReference type="InterPro" id="IPR050808">
    <property type="entry name" value="Phage_Integrase"/>
</dbReference>
<dbReference type="InterPro" id="IPR002104">
    <property type="entry name" value="Integrase_catalytic"/>
</dbReference>
<evidence type="ECO:0000256" key="2">
    <source>
        <dbReference type="ARBA" id="ARBA00022908"/>
    </source>
</evidence>
<dbReference type="Proteomes" id="UP000189941">
    <property type="component" value="Unassembled WGS sequence"/>
</dbReference>
<dbReference type="Pfam" id="PF00589">
    <property type="entry name" value="Phage_integrase"/>
    <property type="match status" value="1"/>
</dbReference>
<dbReference type="Pfam" id="PF14657">
    <property type="entry name" value="Arm-DNA-bind_4"/>
    <property type="match status" value="1"/>
</dbReference>
<keyword evidence="2" id="KW-0229">DNA integration</keyword>
<keyword evidence="3" id="KW-0238">DNA-binding</keyword>
<dbReference type="InterPro" id="IPR028259">
    <property type="entry name" value="AP2-like_int_N"/>
</dbReference>
<gene>
    <name evidence="6" type="ORF">SAMN02746011_01005</name>
</gene>
<dbReference type="STRING" id="1121925.SAMN02746011_01005"/>
<organism evidence="6 7">
    <name type="scientific">Globicatella sulfidifaciens DSM 15739</name>
    <dbReference type="NCBI Taxonomy" id="1121925"/>
    <lineage>
        <taxon>Bacteria</taxon>
        <taxon>Bacillati</taxon>
        <taxon>Bacillota</taxon>
        <taxon>Bacilli</taxon>
        <taxon>Lactobacillales</taxon>
        <taxon>Aerococcaceae</taxon>
        <taxon>Globicatella</taxon>
    </lineage>
</organism>
<dbReference type="CDD" id="cd01189">
    <property type="entry name" value="INT_ICEBs1_C_like"/>
    <property type="match status" value="1"/>
</dbReference>
<dbReference type="Gene3D" id="1.10.443.10">
    <property type="entry name" value="Intergrase catalytic core"/>
    <property type="match status" value="1"/>
</dbReference>
<feature type="domain" description="Tyr recombinase" evidence="5">
    <location>
        <begin position="170"/>
        <end position="371"/>
    </location>
</feature>
<name>A0A1T4L9G7_9LACT</name>
<dbReference type="SUPFAM" id="SSF56349">
    <property type="entry name" value="DNA breaking-rejoining enzymes"/>
    <property type="match status" value="1"/>
</dbReference>
<dbReference type="Pfam" id="PF14659">
    <property type="entry name" value="Phage_int_SAM_3"/>
    <property type="match status" value="1"/>
</dbReference>
<dbReference type="InterPro" id="IPR011010">
    <property type="entry name" value="DNA_brk_join_enz"/>
</dbReference>
<evidence type="ECO:0000313" key="6">
    <source>
        <dbReference type="EMBL" id="SJZ51274.1"/>
    </source>
</evidence>
<comment type="similarity">
    <text evidence="1">Belongs to the 'phage' integrase family.</text>
</comment>
<dbReference type="InterPro" id="IPR004107">
    <property type="entry name" value="Integrase_SAM-like_N"/>
</dbReference>
<proteinExistence type="inferred from homology"/>
<protein>
    <submittedName>
        <fullName evidence="6">Site-specific recombinase XerD</fullName>
    </submittedName>
</protein>
<evidence type="ECO:0000259" key="5">
    <source>
        <dbReference type="PROSITE" id="PS51898"/>
    </source>
</evidence>
<dbReference type="InterPro" id="IPR013762">
    <property type="entry name" value="Integrase-like_cat_sf"/>
</dbReference>